<evidence type="ECO:0000256" key="9">
    <source>
        <dbReference type="ARBA" id="ARBA00032824"/>
    </source>
</evidence>
<dbReference type="Proteomes" id="UP000199586">
    <property type="component" value="Unassembled WGS sequence"/>
</dbReference>
<dbReference type="AlphaFoldDB" id="A0A1I5PKQ7"/>
<evidence type="ECO:0000256" key="10">
    <source>
        <dbReference type="ARBA" id="ARBA00038489"/>
    </source>
</evidence>
<keyword evidence="15" id="KW-1185">Reference proteome</keyword>
<dbReference type="Pfam" id="PF00578">
    <property type="entry name" value="AhpC-TSA"/>
    <property type="match status" value="1"/>
</dbReference>
<comment type="function">
    <text evidence="1">Thiol-specific peroxidase that catalyzes the reduction of hydrogen peroxide and organic hydroperoxides to water and alcohols, respectively. Plays a role in cell protection against oxidative stress by detoxifying peroxides and as sensor of hydrogen peroxide-mediated signaling events.</text>
</comment>
<evidence type="ECO:0000256" key="5">
    <source>
        <dbReference type="ARBA" id="ARBA00022862"/>
    </source>
</evidence>
<keyword evidence="7" id="KW-1015">Disulfide bond</keyword>
<keyword evidence="6" id="KW-0560">Oxidoreductase</keyword>
<dbReference type="Gene3D" id="3.40.30.10">
    <property type="entry name" value="Glutaredoxin"/>
    <property type="match status" value="1"/>
</dbReference>
<evidence type="ECO:0000256" key="4">
    <source>
        <dbReference type="ARBA" id="ARBA00022559"/>
    </source>
</evidence>
<accession>A0A1I5PKQ7</accession>
<proteinExistence type="inferred from homology"/>
<dbReference type="PANTHER" id="PTHR42801:SF4">
    <property type="entry name" value="AHPC_TSA FAMILY PROTEIN"/>
    <property type="match status" value="1"/>
</dbReference>
<evidence type="ECO:0000256" key="8">
    <source>
        <dbReference type="ARBA" id="ARBA00023284"/>
    </source>
</evidence>
<keyword evidence="4" id="KW-0575">Peroxidase</keyword>
<dbReference type="EMBL" id="FOXP01000001">
    <property type="protein sequence ID" value="SFP34635.1"/>
    <property type="molecule type" value="Genomic_DNA"/>
</dbReference>
<feature type="domain" description="Thioredoxin" evidence="13">
    <location>
        <begin position="8"/>
        <end position="158"/>
    </location>
</feature>
<evidence type="ECO:0000256" key="2">
    <source>
        <dbReference type="ARBA" id="ARBA00011245"/>
    </source>
</evidence>
<dbReference type="GO" id="GO:0005737">
    <property type="term" value="C:cytoplasm"/>
    <property type="evidence" value="ECO:0007669"/>
    <property type="project" value="TreeGrafter"/>
</dbReference>
<evidence type="ECO:0000256" key="7">
    <source>
        <dbReference type="ARBA" id="ARBA00023157"/>
    </source>
</evidence>
<keyword evidence="8" id="KW-0676">Redox-active center</keyword>
<name>A0A1I5PKQ7_9SPHN</name>
<evidence type="ECO:0000313" key="15">
    <source>
        <dbReference type="Proteomes" id="UP000199586"/>
    </source>
</evidence>
<dbReference type="InterPro" id="IPR013766">
    <property type="entry name" value="Thioredoxin_domain"/>
</dbReference>
<dbReference type="PANTHER" id="PTHR42801">
    <property type="entry name" value="THIOREDOXIN-DEPENDENT PEROXIDE REDUCTASE"/>
    <property type="match status" value="1"/>
</dbReference>
<evidence type="ECO:0000256" key="11">
    <source>
        <dbReference type="ARBA" id="ARBA00042639"/>
    </source>
</evidence>
<dbReference type="STRING" id="634430.SAMN04488241_10179"/>
<dbReference type="CDD" id="cd03017">
    <property type="entry name" value="PRX_BCP"/>
    <property type="match status" value="1"/>
</dbReference>
<protein>
    <recommendedName>
        <fullName evidence="3">thioredoxin-dependent peroxiredoxin</fullName>
        <ecNumber evidence="3">1.11.1.24</ecNumber>
    </recommendedName>
    <alternativeName>
        <fullName evidence="9">Thioredoxin peroxidase</fullName>
    </alternativeName>
    <alternativeName>
        <fullName evidence="11">Thioredoxin-dependent peroxiredoxin Bcp</fullName>
    </alternativeName>
</protein>
<dbReference type="FunFam" id="3.40.30.10:FF:000007">
    <property type="entry name" value="Thioredoxin-dependent thiol peroxidase"/>
    <property type="match status" value="1"/>
</dbReference>
<evidence type="ECO:0000259" key="13">
    <source>
        <dbReference type="PROSITE" id="PS51352"/>
    </source>
</evidence>
<sequence>MVAADHVIAPGDPIPAVTLVGQAGTIDLAAISGALVVYFYPRADTPGCTREAQDFSALSEAFAAAGVRVIGVSRDAPARHARFAAKHDLTVELASDEDGSACAAFGVWGEKQLYGKTYMGVERATFLFRDGRLVRAWRKVKVPGHAAAVLEAAEAPRDR</sequence>
<dbReference type="PROSITE" id="PS51352">
    <property type="entry name" value="THIOREDOXIN_2"/>
    <property type="match status" value="1"/>
</dbReference>
<evidence type="ECO:0000256" key="12">
    <source>
        <dbReference type="ARBA" id="ARBA00049091"/>
    </source>
</evidence>
<keyword evidence="5" id="KW-0049">Antioxidant</keyword>
<evidence type="ECO:0000256" key="3">
    <source>
        <dbReference type="ARBA" id="ARBA00013017"/>
    </source>
</evidence>
<dbReference type="GO" id="GO:0034599">
    <property type="term" value="P:cellular response to oxidative stress"/>
    <property type="evidence" value="ECO:0007669"/>
    <property type="project" value="TreeGrafter"/>
</dbReference>
<dbReference type="GO" id="GO:0008379">
    <property type="term" value="F:thioredoxin peroxidase activity"/>
    <property type="evidence" value="ECO:0007669"/>
    <property type="project" value="TreeGrafter"/>
</dbReference>
<evidence type="ECO:0000256" key="1">
    <source>
        <dbReference type="ARBA" id="ARBA00003330"/>
    </source>
</evidence>
<evidence type="ECO:0000313" key="14">
    <source>
        <dbReference type="EMBL" id="SFP34635.1"/>
    </source>
</evidence>
<dbReference type="EC" id="1.11.1.24" evidence="3"/>
<dbReference type="InterPro" id="IPR000866">
    <property type="entry name" value="AhpC/TSA"/>
</dbReference>
<dbReference type="RefSeq" id="WP_177200030.1">
    <property type="nucleotide sequence ID" value="NZ_FOXP01000001.1"/>
</dbReference>
<gene>
    <name evidence="14" type="ORF">SAMN04488241_10179</name>
</gene>
<comment type="subunit">
    <text evidence="2">Monomer.</text>
</comment>
<dbReference type="SUPFAM" id="SSF52833">
    <property type="entry name" value="Thioredoxin-like"/>
    <property type="match status" value="1"/>
</dbReference>
<dbReference type="GO" id="GO:0045454">
    <property type="term" value="P:cell redox homeostasis"/>
    <property type="evidence" value="ECO:0007669"/>
    <property type="project" value="TreeGrafter"/>
</dbReference>
<evidence type="ECO:0000256" key="6">
    <source>
        <dbReference type="ARBA" id="ARBA00023002"/>
    </source>
</evidence>
<dbReference type="InterPro" id="IPR050924">
    <property type="entry name" value="Peroxiredoxin_BCP/PrxQ"/>
</dbReference>
<comment type="similarity">
    <text evidence="10">Belongs to the peroxiredoxin family. BCP/PrxQ subfamily.</text>
</comment>
<dbReference type="InterPro" id="IPR036249">
    <property type="entry name" value="Thioredoxin-like_sf"/>
</dbReference>
<comment type="catalytic activity">
    <reaction evidence="12">
        <text>a hydroperoxide + [thioredoxin]-dithiol = an alcohol + [thioredoxin]-disulfide + H2O</text>
        <dbReference type="Rhea" id="RHEA:62620"/>
        <dbReference type="Rhea" id="RHEA-COMP:10698"/>
        <dbReference type="Rhea" id="RHEA-COMP:10700"/>
        <dbReference type="ChEBI" id="CHEBI:15377"/>
        <dbReference type="ChEBI" id="CHEBI:29950"/>
        <dbReference type="ChEBI" id="CHEBI:30879"/>
        <dbReference type="ChEBI" id="CHEBI:35924"/>
        <dbReference type="ChEBI" id="CHEBI:50058"/>
        <dbReference type="EC" id="1.11.1.24"/>
    </reaction>
</comment>
<reference evidence="14 15" key="1">
    <citation type="submission" date="2016-10" db="EMBL/GenBank/DDBJ databases">
        <authorList>
            <person name="de Groot N.N."/>
        </authorList>
    </citation>
    <scope>NUCLEOTIDE SEQUENCE [LARGE SCALE GENOMIC DNA]</scope>
    <source>
        <strain evidence="14 15">CGMCC 1.9113</strain>
    </source>
</reference>
<organism evidence="14 15">
    <name type="scientific">Sphingomonas rubra</name>
    <dbReference type="NCBI Taxonomy" id="634430"/>
    <lineage>
        <taxon>Bacteria</taxon>
        <taxon>Pseudomonadati</taxon>
        <taxon>Pseudomonadota</taxon>
        <taxon>Alphaproteobacteria</taxon>
        <taxon>Sphingomonadales</taxon>
        <taxon>Sphingomonadaceae</taxon>
        <taxon>Sphingomonas</taxon>
    </lineage>
</organism>